<sequence>MTAFTIDQLVIPATIDAPDAAGFIEMTHVRNEIEADTVGNRDLCYEPAELLPNWQDSYQPQTCLVARVDGRIVARAIYQAPIEEDSKDAWLAIEVLPAFRRRGIGSALYERLVAMCAADDRTVQQGYFIHKGADGSEQLPSPTGFGSVPLDNPETRFLLERGFALEQVERMSRLALPVDETEFARLFDSALAAAGEDYRLVRWTGRTPEQWVSDIALLHQRMSTDAPAAGLEVNEENWDDDRVRTIDDRQEESPRTMLLTVAEHVPSGRLAGFTELSVPAELERPVEQQDTLVLKEHRGHRLGMLLKLANLQYLAETHPGHPSVTTFNAEENRRMLDVNEAIGFVAVGYGGGWKKDTGVS</sequence>
<feature type="domain" description="N-acetyltransferase" evidence="1">
    <location>
        <begin position="27"/>
        <end position="179"/>
    </location>
</feature>
<proteinExistence type="predicted"/>
<protein>
    <submittedName>
        <fullName evidence="2">GNAT family N-acetyltransferase</fullName>
    </submittedName>
</protein>
<dbReference type="Gene3D" id="3.40.630.30">
    <property type="match status" value="1"/>
</dbReference>
<name>A0ABP7FU17_9MICO</name>
<accession>A0ABP7FU17</accession>
<evidence type="ECO:0000313" key="2">
    <source>
        <dbReference type="EMBL" id="GAA3748349.1"/>
    </source>
</evidence>
<evidence type="ECO:0000313" key="3">
    <source>
        <dbReference type="Proteomes" id="UP001501004"/>
    </source>
</evidence>
<comment type="caution">
    <text evidence="2">The sequence shown here is derived from an EMBL/GenBank/DDBJ whole genome shotgun (WGS) entry which is preliminary data.</text>
</comment>
<dbReference type="RefSeq" id="WP_344757240.1">
    <property type="nucleotide sequence ID" value="NZ_BAABAE010000004.1"/>
</dbReference>
<dbReference type="CDD" id="cd04301">
    <property type="entry name" value="NAT_SF"/>
    <property type="match status" value="1"/>
</dbReference>
<dbReference type="InterPro" id="IPR000182">
    <property type="entry name" value="GNAT_dom"/>
</dbReference>
<reference evidence="3" key="1">
    <citation type="journal article" date="2019" name="Int. J. Syst. Evol. Microbiol.">
        <title>The Global Catalogue of Microorganisms (GCM) 10K type strain sequencing project: providing services to taxonomists for standard genome sequencing and annotation.</title>
        <authorList>
            <consortium name="The Broad Institute Genomics Platform"/>
            <consortium name="The Broad Institute Genome Sequencing Center for Infectious Disease"/>
            <person name="Wu L."/>
            <person name="Ma J."/>
        </authorList>
    </citation>
    <scope>NUCLEOTIDE SEQUENCE [LARGE SCALE GENOMIC DNA]</scope>
    <source>
        <strain evidence="3">JCM 16949</strain>
    </source>
</reference>
<organism evidence="2 3">
    <name type="scientific">Leifsonella bigeumensis</name>
    <dbReference type="NCBI Taxonomy" id="433643"/>
    <lineage>
        <taxon>Bacteria</taxon>
        <taxon>Bacillati</taxon>
        <taxon>Actinomycetota</taxon>
        <taxon>Actinomycetes</taxon>
        <taxon>Micrococcales</taxon>
        <taxon>Microbacteriaceae</taxon>
        <taxon>Leifsonella</taxon>
    </lineage>
</organism>
<dbReference type="PROSITE" id="PS51186">
    <property type="entry name" value="GNAT"/>
    <property type="match status" value="1"/>
</dbReference>
<dbReference type="InterPro" id="IPR016181">
    <property type="entry name" value="Acyl_CoA_acyltransferase"/>
</dbReference>
<keyword evidence="3" id="KW-1185">Reference proteome</keyword>
<dbReference type="EMBL" id="BAABAE010000004">
    <property type="protein sequence ID" value="GAA3748349.1"/>
    <property type="molecule type" value="Genomic_DNA"/>
</dbReference>
<dbReference type="SUPFAM" id="SSF55729">
    <property type="entry name" value="Acyl-CoA N-acyltransferases (Nat)"/>
    <property type="match status" value="2"/>
</dbReference>
<evidence type="ECO:0000259" key="1">
    <source>
        <dbReference type="PROSITE" id="PS51186"/>
    </source>
</evidence>
<dbReference type="Proteomes" id="UP001501004">
    <property type="component" value="Unassembled WGS sequence"/>
</dbReference>
<dbReference type="Pfam" id="PF00583">
    <property type="entry name" value="Acetyltransf_1"/>
    <property type="match status" value="1"/>
</dbReference>
<gene>
    <name evidence="2" type="ORF">GCM10022239_24700</name>
</gene>